<dbReference type="InterPro" id="IPR008949">
    <property type="entry name" value="Isoprenoid_synthase_dom_sf"/>
</dbReference>
<dbReference type="GO" id="GO:0008299">
    <property type="term" value="P:isoprenoid biosynthetic process"/>
    <property type="evidence" value="ECO:0007669"/>
    <property type="project" value="TreeGrafter"/>
</dbReference>
<gene>
    <name evidence="1" type="ORF">CLUMA_CG009414</name>
</gene>
<evidence type="ECO:0000313" key="2">
    <source>
        <dbReference type="Proteomes" id="UP000183832"/>
    </source>
</evidence>
<dbReference type="PANTHER" id="PTHR12001">
    <property type="entry name" value="GERANYLGERANYL PYROPHOSPHATE SYNTHASE"/>
    <property type="match status" value="1"/>
</dbReference>
<dbReference type="AlphaFoldDB" id="A0A1J1I6Q5"/>
<proteinExistence type="predicted"/>
<dbReference type="Gene3D" id="1.10.600.10">
    <property type="entry name" value="Farnesyl Diphosphate Synthase"/>
    <property type="match status" value="1"/>
</dbReference>
<name>A0A1J1I6Q5_9DIPT</name>
<dbReference type="GO" id="GO:0006744">
    <property type="term" value="P:ubiquinone biosynthetic process"/>
    <property type="evidence" value="ECO:0007669"/>
    <property type="project" value="TreeGrafter"/>
</dbReference>
<protein>
    <submittedName>
        <fullName evidence="1">CLUMA_CG009414, isoform A</fullName>
    </submittedName>
</protein>
<reference evidence="1 2" key="1">
    <citation type="submission" date="2015-04" db="EMBL/GenBank/DDBJ databases">
        <authorList>
            <person name="Syromyatnikov M.Y."/>
            <person name="Popov V.N."/>
        </authorList>
    </citation>
    <scope>NUCLEOTIDE SEQUENCE [LARGE SCALE GENOMIC DNA]</scope>
</reference>
<dbReference type="EMBL" id="CVRI01000043">
    <property type="protein sequence ID" value="CRK95973.1"/>
    <property type="molecule type" value="Genomic_DNA"/>
</dbReference>
<dbReference type="GO" id="GO:0005739">
    <property type="term" value="C:mitochondrion"/>
    <property type="evidence" value="ECO:0007669"/>
    <property type="project" value="TreeGrafter"/>
</dbReference>
<dbReference type="Proteomes" id="UP000183832">
    <property type="component" value="Unassembled WGS sequence"/>
</dbReference>
<keyword evidence="2" id="KW-1185">Reference proteome</keyword>
<accession>A0A1J1I6Q5</accession>
<dbReference type="GO" id="GO:1990234">
    <property type="term" value="C:transferase complex"/>
    <property type="evidence" value="ECO:0007669"/>
    <property type="project" value="TreeGrafter"/>
</dbReference>
<organism evidence="1 2">
    <name type="scientific">Clunio marinus</name>
    <dbReference type="NCBI Taxonomy" id="568069"/>
    <lineage>
        <taxon>Eukaryota</taxon>
        <taxon>Metazoa</taxon>
        <taxon>Ecdysozoa</taxon>
        <taxon>Arthropoda</taxon>
        <taxon>Hexapoda</taxon>
        <taxon>Insecta</taxon>
        <taxon>Pterygota</taxon>
        <taxon>Neoptera</taxon>
        <taxon>Endopterygota</taxon>
        <taxon>Diptera</taxon>
        <taxon>Nematocera</taxon>
        <taxon>Chironomoidea</taxon>
        <taxon>Chironomidae</taxon>
        <taxon>Clunio</taxon>
    </lineage>
</organism>
<dbReference type="OrthoDB" id="9983019at2759"/>
<dbReference type="PANTHER" id="PTHR12001:SF55">
    <property type="entry name" value="ALL TRANS-POLYPRENYL-DIPHOSPHATE SYNTHASE PDSS2"/>
    <property type="match status" value="1"/>
</dbReference>
<sequence>MSLSRLNPTKKVIASLIARSSYNRMKFARHITTATHLQDKIVMKTETKNEWNRALSEAEKIVGYQTSYLSLRYLLSDEITNLAMHMRKLVGSTHPLVGTGKSLIYGQGNMQTWGLIVLLVSKMAGHAKGILESEQDKSAGVLMSQRTLAEVVEMVRTANMIHSSGVLNLQHLQKSGNDLSFDSDLIFGNKIALLGGDILLGNASTQMAQLKNQEVVELMCTAARDISDSHFIGERDVQNNPLPSDPSKKVEEQMKSAITSEVQVDEVDNRKPFNLKDVMGSPENEWTLRHTLANGTLLGKSCQSALLLAKQSEELQKQAYFFGKHLALAWQASIDLEPYKTELPLGHKLSLVSAPILFHLEYDSSLYTEIKKGIETVDDVNFYKIHKEVAKGPGLERTKELQSKHTLLAMTELYKFPKSDARSALENIILAMQED</sequence>
<dbReference type="SUPFAM" id="SSF48576">
    <property type="entry name" value="Terpenoid synthases"/>
    <property type="match status" value="1"/>
</dbReference>
<evidence type="ECO:0000313" key="1">
    <source>
        <dbReference type="EMBL" id="CRK95973.1"/>
    </source>
</evidence>
<dbReference type="GO" id="GO:0004659">
    <property type="term" value="F:prenyltransferase activity"/>
    <property type="evidence" value="ECO:0007669"/>
    <property type="project" value="TreeGrafter"/>
</dbReference>
<dbReference type="STRING" id="568069.A0A1J1I6Q5"/>